<dbReference type="EMBL" id="CP023004">
    <property type="protein sequence ID" value="AWI08915.1"/>
    <property type="molecule type" value="Genomic_DNA"/>
</dbReference>
<organism evidence="2 3">
    <name type="scientific">Ereboglobus luteus</name>
    <dbReference type="NCBI Taxonomy" id="1796921"/>
    <lineage>
        <taxon>Bacteria</taxon>
        <taxon>Pseudomonadati</taxon>
        <taxon>Verrucomicrobiota</taxon>
        <taxon>Opitutia</taxon>
        <taxon>Opitutales</taxon>
        <taxon>Opitutaceae</taxon>
        <taxon>Ereboglobus</taxon>
    </lineage>
</organism>
<evidence type="ECO:0000313" key="2">
    <source>
        <dbReference type="EMBL" id="AWI08915.1"/>
    </source>
</evidence>
<name>A0A2U8E296_9BACT</name>
<dbReference type="AlphaFoldDB" id="A0A2U8E296"/>
<proteinExistence type="predicted"/>
<reference evidence="2 3" key="1">
    <citation type="journal article" date="2018" name="Syst. Appl. Microbiol.">
        <title>Ereboglobus luteus gen. nov. sp. nov. from cockroach guts, and new insights into the oxygen relationship of the genera Opitutus and Didymococcus (Verrucomicrobia: Opitutaceae).</title>
        <authorList>
            <person name="Tegtmeier D."/>
            <person name="Belitz A."/>
            <person name="Radek R."/>
            <person name="Heimerl T."/>
            <person name="Brune A."/>
        </authorList>
    </citation>
    <scope>NUCLEOTIDE SEQUENCE [LARGE SCALE GENOMIC DNA]</scope>
    <source>
        <strain evidence="2 3">Ho45</strain>
    </source>
</reference>
<evidence type="ECO:0000313" key="3">
    <source>
        <dbReference type="Proteomes" id="UP000244896"/>
    </source>
</evidence>
<feature type="compositionally biased region" description="Polar residues" evidence="1">
    <location>
        <begin position="19"/>
        <end position="28"/>
    </location>
</feature>
<protein>
    <submittedName>
        <fullName evidence="2">Uncharacterized protein</fullName>
    </submittedName>
</protein>
<dbReference type="Proteomes" id="UP000244896">
    <property type="component" value="Chromosome"/>
</dbReference>
<evidence type="ECO:0000256" key="1">
    <source>
        <dbReference type="SAM" id="MobiDB-lite"/>
    </source>
</evidence>
<dbReference type="KEGG" id="elut:CKA38_06305"/>
<gene>
    <name evidence="2" type="ORF">CKA38_06305</name>
</gene>
<sequence>MAGRTSGESRGAGKFKFQNPKSPKNLNIQCPGRNGVLNNRGEIGKTSTRPARAMPNNPG</sequence>
<keyword evidence="3" id="KW-1185">Reference proteome</keyword>
<accession>A0A2U8E296</accession>
<feature type="region of interest" description="Disordered" evidence="1">
    <location>
        <begin position="1"/>
        <end position="59"/>
    </location>
</feature>